<dbReference type="AlphaFoldDB" id="A0A6A4H165"/>
<feature type="domain" description="MIF4G-like type 1" evidence="1">
    <location>
        <begin position="12"/>
        <end position="171"/>
    </location>
</feature>
<dbReference type="SUPFAM" id="SSF48371">
    <property type="entry name" value="ARM repeat"/>
    <property type="match status" value="2"/>
</dbReference>
<feature type="domain" description="MIF4G-like type 2" evidence="2">
    <location>
        <begin position="207"/>
        <end position="287"/>
    </location>
</feature>
<dbReference type="GO" id="GO:0000184">
    <property type="term" value="P:nuclear-transcribed mRNA catabolic process, nonsense-mediated decay"/>
    <property type="evidence" value="ECO:0007669"/>
    <property type="project" value="TreeGrafter"/>
</dbReference>
<evidence type="ECO:0000259" key="1">
    <source>
        <dbReference type="Pfam" id="PF09088"/>
    </source>
</evidence>
<sequence length="324" mass="36926">MSAGKTRPKYTSRLRTDLLAIIKVFEVNRKECARILLEYPKWVVPGTLKPKPGASPPDEETTVIHDWQLESTLFETILGASFVLPNSFQNQIYYDSLITEVCKLSPSTVGPAVGKSIQKLYASLTDGLDVEIERRFSEWFAIHMSNFNFQWVWKEWIPDLELAIQHPKRALPEVMHPPEAHTLPVEAPGPDIMFDHPKSMDVDGDMKPEEPVPENPALIVALKAFSSLTREQKAALSRILEGFVSCLAPSSTSTHEIFTENSWQGEWNAWEMWGWYKHFCRAYSPYLRNYAATLTAVSFLRFEGQTDPVLDLLQKIWNVSIGQE</sequence>
<dbReference type="InterPro" id="IPR027159">
    <property type="entry name" value="CBP80"/>
</dbReference>
<dbReference type="InterPro" id="IPR015174">
    <property type="entry name" value="MIF4G-like_typ-2"/>
</dbReference>
<keyword evidence="4" id="KW-1185">Reference proteome</keyword>
<dbReference type="Pfam" id="PF09088">
    <property type="entry name" value="MIF4G_like"/>
    <property type="match status" value="1"/>
</dbReference>
<dbReference type="Pfam" id="PF09090">
    <property type="entry name" value="MIF4G_like_2"/>
    <property type="match status" value="1"/>
</dbReference>
<proteinExistence type="predicted"/>
<dbReference type="PANTHER" id="PTHR12412">
    <property type="entry name" value="CAP BINDING PROTEIN"/>
    <property type="match status" value="1"/>
</dbReference>
<evidence type="ECO:0000313" key="4">
    <source>
        <dbReference type="Proteomes" id="UP000799118"/>
    </source>
</evidence>
<reference evidence="3" key="1">
    <citation type="journal article" date="2019" name="Environ. Microbiol.">
        <title>Fungal ecological strategies reflected in gene transcription - a case study of two litter decomposers.</title>
        <authorList>
            <person name="Barbi F."/>
            <person name="Kohler A."/>
            <person name="Barry K."/>
            <person name="Baskaran P."/>
            <person name="Daum C."/>
            <person name="Fauchery L."/>
            <person name="Ihrmark K."/>
            <person name="Kuo A."/>
            <person name="LaButti K."/>
            <person name="Lipzen A."/>
            <person name="Morin E."/>
            <person name="Grigoriev I.V."/>
            <person name="Henrissat B."/>
            <person name="Lindahl B."/>
            <person name="Martin F."/>
        </authorList>
    </citation>
    <scope>NUCLEOTIDE SEQUENCE</scope>
    <source>
        <strain evidence="3">JB14</strain>
    </source>
</reference>
<organism evidence="3 4">
    <name type="scientific">Gymnopus androsaceus JB14</name>
    <dbReference type="NCBI Taxonomy" id="1447944"/>
    <lineage>
        <taxon>Eukaryota</taxon>
        <taxon>Fungi</taxon>
        <taxon>Dikarya</taxon>
        <taxon>Basidiomycota</taxon>
        <taxon>Agaricomycotina</taxon>
        <taxon>Agaricomycetes</taxon>
        <taxon>Agaricomycetidae</taxon>
        <taxon>Agaricales</taxon>
        <taxon>Marasmiineae</taxon>
        <taxon>Omphalotaceae</taxon>
        <taxon>Gymnopus</taxon>
    </lineage>
</organism>
<evidence type="ECO:0000259" key="2">
    <source>
        <dbReference type="Pfam" id="PF09090"/>
    </source>
</evidence>
<dbReference type="GO" id="GO:0003729">
    <property type="term" value="F:mRNA binding"/>
    <property type="evidence" value="ECO:0007669"/>
    <property type="project" value="TreeGrafter"/>
</dbReference>
<dbReference type="GO" id="GO:0005634">
    <property type="term" value="C:nucleus"/>
    <property type="evidence" value="ECO:0007669"/>
    <property type="project" value="TreeGrafter"/>
</dbReference>
<dbReference type="GO" id="GO:0000339">
    <property type="term" value="F:RNA cap binding"/>
    <property type="evidence" value="ECO:0007669"/>
    <property type="project" value="InterPro"/>
</dbReference>
<dbReference type="GO" id="GO:0006406">
    <property type="term" value="P:mRNA export from nucleus"/>
    <property type="evidence" value="ECO:0007669"/>
    <property type="project" value="InterPro"/>
</dbReference>
<dbReference type="InterPro" id="IPR015172">
    <property type="entry name" value="MIF4G-like_typ-1"/>
</dbReference>
<dbReference type="EMBL" id="ML769608">
    <property type="protein sequence ID" value="KAE9391932.1"/>
    <property type="molecule type" value="Genomic_DNA"/>
</dbReference>
<evidence type="ECO:0008006" key="5">
    <source>
        <dbReference type="Google" id="ProtNLM"/>
    </source>
</evidence>
<protein>
    <recommendedName>
        <fullName evidence="5">ARM repeat-containing protein</fullName>
    </recommendedName>
</protein>
<accession>A0A6A4H165</accession>
<dbReference type="PANTHER" id="PTHR12412:SF2">
    <property type="entry name" value="NUCLEAR CAP-BINDING PROTEIN SUBUNIT 1"/>
    <property type="match status" value="1"/>
</dbReference>
<dbReference type="Proteomes" id="UP000799118">
    <property type="component" value="Unassembled WGS sequence"/>
</dbReference>
<evidence type="ECO:0000313" key="3">
    <source>
        <dbReference type="EMBL" id="KAE9391932.1"/>
    </source>
</evidence>
<dbReference type="Gene3D" id="1.25.40.180">
    <property type="match status" value="1"/>
</dbReference>
<dbReference type="GO" id="GO:0005846">
    <property type="term" value="C:nuclear cap binding complex"/>
    <property type="evidence" value="ECO:0007669"/>
    <property type="project" value="InterPro"/>
</dbReference>
<dbReference type="OrthoDB" id="10252707at2759"/>
<name>A0A6A4H165_9AGAR</name>
<gene>
    <name evidence="3" type="ORF">BT96DRAFT_1023801</name>
</gene>
<dbReference type="InterPro" id="IPR016024">
    <property type="entry name" value="ARM-type_fold"/>
</dbReference>